<evidence type="ECO:0000256" key="2">
    <source>
        <dbReference type="SAM" id="Phobius"/>
    </source>
</evidence>
<gene>
    <name evidence="3" type="ORF">MQE35_01650</name>
</gene>
<dbReference type="RefSeq" id="WP_255843913.1">
    <property type="nucleotide sequence ID" value="NZ_CP094358.1"/>
</dbReference>
<accession>A0A9E6ZWC8</accession>
<keyword evidence="1" id="KW-0175">Coiled coil</keyword>
<reference evidence="3" key="1">
    <citation type="submission" date="2022-03" db="EMBL/GenBank/DDBJ databases">
        <title>Description of Abyssus ytuae gen. nov., sp. nov., a novel member of the family Flavobacteriaceae isolated from the sediment of Mariana Trench.</title>
        <authorList>
            <person name="Zhang J."/>
            <person name="Xu X."/>
        </authorList>
    </citation>
    <scope>NUCLEOTIDE SEQUENCE</scope>
    <source>
        <strain evidence="3">MT3330</strain>
    </source>
</reference>
<protein>
    <submittedName>
        <fullName evidence="3">Uncharacterized protein</fullName>
    </submittedName>
</protein>
<organism evidence="3 4">
    <name type="scientific">Abyssalbus ytuae</name>
    <dbReference type="NCBI Taxonomy" id="2926907"/>
    <lineage>
        <taxon>Bacteria</taxon>
        <taxon>Pseudomonadati</taxon>
        <taxon>Bacteroidota</taxon>
        <taxon>Flavobacteriia</taxon>
        <taxon>Flavobacteriales</taxon>
        <taxon>Flavobacteriaceae</taxon>
        <taxon>Abyssalbus</taxon>
    </lineage>
</organism>
<dbReference type="Proteomes" id="UP000831290">
    <property type="component" value="Chromosome"/>
</dbReference>
<evidence type="ECO:0000313" key="3">
    <source>
        <dbReference type="EMBL" id="UOB18016.1"/>
    </source>
</evidence>
<sequence>MAQDIRKLFEEERKLENKKMPAGHEHKFVEMLDKEFPGKPGKTPFFFLKIAASFVLLITAGYILYAVLNNPAEKVTIVDLPKSVNEKSKQLTLGDISPELKKIEDYYVTNINLELLDLDPRGENKKIIDKYLIRLSELNDEYKNLTKELNEIGPNEQTINALINNLQLRLQLLDRLKERLKELKKLKNETYSQPEV</sequence>
<dbReference type="AlphaFoldDB" id="A0A9E6ZWC8"/>
<keyword evidence="4" id="KW-1185">Reference proteome</keyword>
<proteinExistence type="predicted"/>
<dbReference type="KEGG" id="fbm:MQE35_01650"/>
<feature type="coiled-coil region" evidence="1">
    <location>
        <begin position="128"/>
        <end position="193"/>
    </location>
</feature>
<feature type="transmembrane region" description="Helical" evidence="2">
    <location>
        <begin position="46"/>
        <end position="68"/>
    </location>
</feature>
<name>A0A9E6ZWC8_9FLAO</name>
<dbReference type="EMBL" id="CP094358">
    <property type="protein sequence ID" value="UOB18016.1"/>
    <property type="molecule type" value="Genomic_DNA"/>
</dbReference>
<evidence type="ECO:0000313" key="4">
    <source>
        <dbReference type="Proteomes" id="UP000831290"/>
    </source>
</evidence>
<keyword evidence="2" id="KW-1133">Transmembrane helix</keyword>
<keyword evidence="2" id="KW-0812">Transmembrane</keyword>
<keyword evidence="2" id="KW-0472">Membrane</keyword>
<evidence type="ECO:0000256" key="1">
    <source>
        <dbReference type="SAM" id="Coils"/>
    </source>
</evidence>